<evidence type="ECO:0008006" key="4">
    <source>
        <dbReference type="Google" id="ProtNLM"/>
    </source>
</evidence>
<dbReference type="Proteomes" id="UP001060919">
    <property type="component" value="Chromosome"/>
</dbReference>
<keyword evidence="1" id="KW-0732">Signal</keyword>
<feature type="chain" id="PRO_5037079743" description="Outer membrane protein beta-barrel domain-containing protein" evidence="1">
    <location>
        <begin position="26"/>
        <end position="263"/>
    </location>
</feature>
<protein>
    <recommendedName>
        <fullName evidence="4">Outer membrane protein beta-barrel domain-containing protein</fullName>
    </recommendedName>
</protein>
<name>A0A916DTB7_9BACT</name>
<sequence>MNQNKLSNWLISLIVICLMTTVSWAQEAQDDVVYLENGSVIRGQVMEYDPKGNIKIKIYGGSVLVYESSKVIKIEKEASQNTTPRHSKTAKKDRTNHRPGIGLYHTVAGGTLMGISDWGSPEPGISLNTTTGWHFHRLIGLGGGVGVMRLGGYSFVPVYANIRGNFMKSSASLFYQIDVGYGIAVKDQMFGFGGIGNLQTAKGGLYLRPSIGVRFPSYKRTHVFLNFGYVIQFGEYEYIDWNNNPIFEKRTFYRPSLRVGITF</sequence>
<evidence type="ECO:0000256" key="1">
    <source>
        <dbReference type="SAM" id="SignalP"/>
    </source>
</evidence>
<evidence type="ECO:0000313" key="2">
    <source>
        <dbReference type="EMBL" id="BDS11652.1"/>
    </source>
</evidence>
<dbReference type="RefSeq" id="WP_264792808.1">
    <property type="nucleotide sequence ID" value="NZ_AP026867.1"/>
</dbReference>
<dbReference type="EMBL" id="AP026867">
    <property type="protein sequence ID" value="BDS11652.1"/>
    <property type="molecule type" value="Genomic_DNA"/>
</dbReference>
<gene>
    <name evidence="2" type="ORF">AsAng_0023660</name>
</gene>
<accession>A0A916DTB7</accession>
<organism evidence="2 3">
    <name type="scientific">Aureispira anguillae</name>
    <dbReference type="NCBI Taxonomy" id="2864201"/>
    <lineage>
        <taxon>Bacteria</taxon>
        <taxon>Pseudomonadati</taxon>
        <taxon>Bacteroidota</taxon>
        <taxon>Saprospiria</taxon>
        <taxon>Saprospirales</taxon>
        <taxon>Saprospiraceae</taxon>
        <taxon>Aureispira</taxon>
    </lineage>
</organism>
<reference evidence="2" key="1">
    <citation type="submission" date="2022-09" db="EMBL/GenBank/DDBJ databases">
        <title>Aureispira anguillicida sp. nov., isolated from Leptocephalus of Japanese eel Anguilla japonica.</title>
        <authorList>
            <person name="Yuasa K."/>
            <person name="Mekata T."/>
            <person name="Ikunari K."/>
        </authorList>
    </citation>
    <scope>NUCLEOTIDE SEQUENCE</scope>
    <source>
        <strain evidence="2">EL160426</strain>
    </source>
</reference>
<keyword evidence="3" id="KW-1185">Reference proteome</keyword>
<feature type="signal peptide" evidence="1">
    <location>
        <begin position="1"/>
        <end position="25"/>
    </location>
</feature>
<dbReference type="KEGG" id="aup:AsAng_0023660"/>
<proteinExistence type="predicted"/>
<dbReference type="AlphaFoldDB" id="A0A916DTB7"/>
<evidence type="ECO:0000313" key="3">
    <source>
        <dbReference type="Proteomes" id="UP001060919"/>
    </source>
</evidence>